<sequence>MVEDDVIKAIQDRLVACGMREYSAKVYTTLFSVGIAKATELHELTGIPRGRIYETLDDLSQQGFVTEFGTNPVYYRADDAERTYLRVLSLELQRLDKLRACLLDIQNLHRPYEVSGITEFHTPKSISTQVELKLKRIKSELLVVCNDKDTLHKYAGIIAETAKRLPVYLVVLNDEIAQAAPIKCYMTNDTLQRNLMQVSFFTGKETLPFLIYFYCDRSSTMGILRSNNEEFAFSTESDVYAEFVVKNFLKTIKPVK</sequence>
<dbReference type="STRING" id="410358.Mlab_0762"/>
<dbReference type="Gene3D" id="1.10.10.10">
    <property type="entry name" value="Winged helix-like DNA-binding domain superfamily/Winged helix DNA-binding domain"/>
    <property type="match status" value="1"/>
</dbReference>
<feature type="domain" description="Transcription regulator TrmB N-terminal" evidence="1">
    <location>
        <begin position="16"/>
        <end position="80"/>
    </location>
</feature>
<dbReference type="Pfam" id="PF01978">
    <property type="entry name" value="TrmB"/>
    <property type="match status" value="1"/>
</dbReference>
<accession>A2SRH7</accession>
<proteinExistence type="predicted"/>
<dbReference type="PANTHER" id="PTHR34293:SF1">
    <property type="entry name" value="HTH-TYPE TRANSCRIPTIONAL REGULATOR TRMBL2"/>
    <property type="match status" value="1"/>
</dbReference>
<reference evidence="2 3" key="1">
    <citation type="journal article" date="2009" name="Stand. Genomic Sci.">
        <title>Complete genome sequence of Methanocorpusculum labreanum type strain Z.</title>
        <authorList>
            <person name="Anderson I.J."/>
            <person name="Sieprawska-Lupa M."/>
            <person name="Goltsman E."/>
            <person name="Lapidus A."/>
            <person name="Copeland A."/>
            <person name="Glavina Del Rio T."/>
            <person name="Tice H."/>
            <person name="Dalin E."/>
            <person name="Barry K."/>
            <person name="Pitluck S."/>
            <person name="Hauser L."/>
            <person name="Land M."/>
            <person name="Lucas S."/>
            <person name="Richardson P."/>
            <person name="Whitman W.B."/>
            <person name="Kyrpides N.C."/>
        </authorList>
    </citation>
    <scope>NUCLEOTIDE SEQUENCE [LARGE SCALE GENOMIC DNA]</scope>
    <source>
        <strain evidence="3">ATCC 43576 / DSM 4855 / Z</strain>
    </source>
</reference>
<name>A2SRH7_METLZ</name>
<keyword evidence="3" id="KW-1185">Reference proteome</keyword>
<dbReference type="InterPro" id="IPR036388">
    <property type="entry name" value="WH-like_DNA-bd_sf"/>
</dbReference>
<dbReference type="GeneID" id="25393683"/>
<gene>
    <name evidence="2" type="ordered locus">Mlab_0762</name>
</gene>
<dbReference type="InterPro" id="IPR002831">
    <property type="entry name" value="Tscrpt_reg_TrmB_N"/>
</dbReference>
<dbReference type="HOGENOM" id="CLU_072493_2_0_2"/>
<dbReference type="PANTHER" id="PTHR34293">
    <property type="entry name" value="HTH-TYPE TRANSCRIPTIONAL REGULATOR TRMBL2"/>
    <property type="match status" value="1"/>
</dbReference>
<dbReference type="eggNOG" id="arCOG02037">
    <property type="taxonomic scope" value="Archaea"/>
</dbReference>
<evidence type="ECO:0000259" key="1">
    <source>
        <dbReference type="Pfam" id="PF01978"/>
    </source>
</evidence>
<dbReference type="Proteomes" id="UP000000365">
    <property type="component" value="Chromosome"/>
</dbReference>
<dbReference type="SUPFAM" id="SSF46785">
    <property type="entry name" value="Winged helix' DNA-binding domain"/>
    <property type="match status" value="1"/>
</dbReference>
<dbReference type="InterPro" id="IPR051797">
    <property type="entry name" value="TrmB-like"/>
</dbReference>
<dbReference type="AlphaFoldDB" id="A2SRH7"/>
<dbReference type="EMBL" id="CP000559">
    <property type="protein sequence ID" value="ABN06933.1"/>
    <property type="molecule type" value="Genomic_DNA"/>
</dbReference>
<dbReference type="InterPro" id="IPR036390">
    <property type="entry name" value="WH_DNA-bd_sf"/>
</dbReference>
<protein>
    <submittedName>
        <fullName evidence="2">Transcriptional regulator, TrmB</fullName>
    </submittedName>
</protein>
<dbReference type="KEGG" id="mla:Mlab_0762"/>
<evidence type="ECO:0000313" key="3">
    <source>
        <dbReference type="Proteomes" id="UP000000365"/>
    </source>
</evidence>
<organism evidence="2 3">
    <name type="scientific">Methanocorpusculum labreanum (strain ATCC 43576 / DSM 4855 / Z)</name>
    <dbReference type="NCBI Taxonomy" id="410358"/>
    <lineage>
        <taxon>Archaea</taxon>
        <taxon>Methanobacteriati</taxon>
        <taxon>Methanobacteriota</taxon>
        <taxon>Stenosarchaea group</taxon>
        <taxon>Methanomicrobia</taxon>
        <taxon>Methanomicrobiales</taxon>
        <taxon>Methanocorpusculaceae</taxon>
        <taxon>Methanocorpusculum</taxon>
    </lineage>
</organism>
<dbReference type="OrthoDB" id="30795at2157"/>
<evidence type="ECO:0000313" key="2">
    <source>
        <dbReference type="EMBL" id="ABN06933.1"/>
    </source>
</evidence>
<dbReference type="RefSeq" id="WP_011833134.1">
    <property type="nucleotide sequence ID" value="NC_008942.1"/>
</dbReference>